<feature type="domain" description="Cytochrome c" evidence="6">
    <location>
        <begin position="21"/>
        <end position="114"/>
    </location>
</feature>
<dbReference type="SUPFAM" id="SSF46626">
    <property type="entry name" value="Cytochrome c"/>
    <property type="match status" value="1"/>
</dbReference>
<reference evidence="7 8" key="1">
    <citation type="submission" date="2020-08" db="EMBL/GenBank/DDBJ databases">
        <title>Genomic Encyclopedia of Type Strains, Phase IV (KMG-IV): sequencing the most valuable type-strain genomes for metagenomic binning, comparative biology and taxonomic classification.</title>
        <authorList>
            <person name="Goeker M."/>
        </authorList>
    </citation>
    <scope>NUCLEOTIDE SEQUENCE [LARGE SCALE GENOMIC DNA]</scope>
    <source>
        <strain evidence="7 8">DSM 21458</strain>
    </source>
</reference>
<dbReference type="AlphaFoldDB" id="A0A841I587"/>
<feature type="chain" id="PRO_5032302543" evidence="5">
    <location>
        <begin position="24"/>
        <end position="152"/>
    </location>
</feature>
<feature type="signal peptide" evidence="5">
    <location>
        <begin position="1"/>
        <end position="23"/>
    </location>
</feature>
<evidence type="ECO:0000313" key="8">
    <source>
        <dbReference type="Proteomes" id="UP000569951"/>
    </source>
</evidence>
<dbReference type="RefSeq" id="WP_183988356.1">
    <property type="nucleotide sequence ID" value="NZ_JACHHG010000013.1"/>
</dbReference>
<comment type="caution">
    <text evidence="7">The sequence shown here is derived from an EMBL/GenBank/DDBJ whole genome shotgun (WGS) entry which is preliminary data.</text>
</comment>
<keyword evidence="3 4" id="KW-0408">Iron</keyword>
<evidence type="ECO:0000313" key="7">
    <source>
        <dbReference type="EMBL" id="MBB6099608.1"/>
    </source>
</evidence>
<organism evidence="7 8">
    <name type="scientific">Deinobacterium chartae</name>
    <dbReference type="NCBI Taxonomy" id="521158"/>
    <lineage>
        <taxon>Bacteria</taxon>
        <taxon>Thermotogati</taxon>
        <taxon>Deinococcota</taxon>
        <taxon>Deinococci</taxon>
        <taxon>Deinococcales</taxon>
        <taxon>Deinococcaceae</taxon>
        <taxon>Deinobacterium</taxon>
    </lineage>
</organism>
<evidence type="ECO:0000256" key="2">
    <source>
        <dbReference type="ARBA" id="ARBA00022723"/>
    </source>
</evidence>
<dbReference type="Gene3D" id="1.10.760.10">
    <property type="entry name" value="Cytochrome c-like domain"/>
    <property type="match status" value="1"/>
</dbReference>
<gene>
    <name evidence="7" type="ORF">HNR42_003061</name>
</gene>
<dbReference type="PANTHER" id="PTHR35008">
    <property type="entry name" value="BLL4482 PROTEIN-RELATED"/>
    <property type="match status" value="1"/>
</dbReference>
<dbReference type="Pfam" id="PF00034">
    <property type="entry name" value="Cytochrom_C"/>
    <property type="match status" value="1"/>
</dbReference>
<keyword evidence="1 4" id="KW-0349">Heme</keyword>
<keyword evidence="2 4" id="KW-0479">Metal-binding</keyword>
<dbReference type="GO" id="GO:0020037">
    <property type="term" value="F:heme binding"/>
    <property type="evidence" value="ECO:0007669"/>
    <property type="project" value="InterPro"/>
</dbReference>
<protein>
    <submittedName>
        <fullName evidence="7">Mono/diheme cytochrome c family protein</fullName>
    </submittedName>
</protein>
<accession>A0A841I587</accession>
<name>A0A841I587_9DEIO</name>
<dbReference type="GO" id="GO:0009055">
    <property type="term" value="F:electron transfer activity"/>
    <property type="evidence" value="ECO:0007669"/>
    <property type="project" value="InterPro"/>
</dbReference>
<sequence length="152" mass="15787">MRRTVVLAFGLLLPAALLASARAADGKALYSANCAGCHQATGKGVPNAFPPLAAHLPKVVAAKNGRAYLINVVLYGLQGQIRAGGANYNGAMPGFAQLKDDEVAAVLNYTLTAWGNKLPAGQKPLSAAEVKKERAAKKTAAQVLKLRPKGLK</sequence>
<dbReference type="PANTHER" id="PTHR35008:SF8">
    <property type="entry name" value="ALCOHOL DEHYDROGENASE CYTOCHROME C SUBUNIT"/>
    <property type="match status" value="1"/>
</dbReference>
<keyword evidence="8" id="KW-1185">Reference proteome</keyword>
<dbReference type="InterPro" id="IPR036909">
    <property type="entry name" value="Cyt_c-like_dom_sf"/>
</dbReference>
<evidence type="ECO:0000256" key="5">
    <source>
        <dbReference type="SAM" id="SignalP"/>
    </source>
</evidence>
<evidence type="ECO:0000259" key="6">
    <source>
        <dbReference type="PROSITE" id="PS51007"/>
    </source>
</evidence>
<dbReference type="InterPro" id="IPR051459">
    <property type="entry name" value="Cytochrome_c-type_DH"/>
</dbReference>
<evidence type="ECO:0000256" key="3">
    <source>
        <dbReference type="ARBA" id="ARBA00023004"/>
    </source>
</evidence>
<evidence type="ECO:0000256" key="4">
    <source>
        <dbReference type="PROSITE-ProRule" id="PRU00433"/>
    </source>
</evidence>
<dbReference type="GO" id="GO:0046872">
    <property type="term" value="F:metal ion binding"/>
    <property type="evidence" value="ECO:0007669"/>
    <property type="project" value="UniProtKB-KW"/>
</dbReference>
<keyword evidence="5" id="KW-0732">Signal</keyword>
<dbReference type="InterPro" id="IPR009056">
    <property type="entry name" value="Cyt_c-like_dom"/>
</dbReference>
<evidence type="ECO:0000256" key="1">
    <source>
        <dbReference type="ARBA" id="ARBA00022617"/>
    </source>
</evidence>
<dbReference type="PROSITE" id="PS51007">
    <property type="entry name" value="CYTC"/>
    <property type="match status" value="1"/>
</dbReference>
<dbReference type="EMBL" id="JACHHG010000013">
    <property type="protein sequence ID" value="MBB6099608.1"/>
    <property type="molecule type" value="Genomic_DNA"/>
</dbReference>
<dbReference type="Proteomes" id="UP000569951">
    <property type="component" value="Unassembled WGS sequence"/>
</dbReference>
<proteinExistence type="predicted"/>